<sequence>MTSNIMDSDKRMESLSQVMPEGPAKKVEKALLEVLKTAICQKFKENSKFVKDHLSSVKKLRLAENPDGYARYLARKQVPDELSYNTGIEKVQTWYRGELRTKLEKLYSLYYKISQEEKCEISKENAKGIIQGLLNMSLTDD</sequence>
<dbReference type="Proteomes" id="UP000233469">
    <property type="component" value="Unassembled WGS sequence"/>
</dbReference>
<proteinExistence type="predicted"/>
<organism evidence="1 2">
    <name type="scientific">Rhizophagus irregularis</name>
    <dbReference type="NCBI Taxonomy" id="588596"/>
    <lineage>
        <taxon>Eukaryota</taxon>
        <taxon>Fungi</taxon>
        <taxon>Fungi incertae sedis</taxon>
        <taxon>Mucoromycota</taxon>
        <taxon>Glomeromycotina</taxon>
        <taxon>Glomeromycetes</taxon>
        <taxon>Glomerales</taxon>
        <taxon>Glomeraceae</taxon>
        <taxon>Rhizophagus</taxon>
    </lineage>
</organism>
<reference evidence="1 2" key="1">
    <citation type="submission" date="2016-04" db="EMBL/GenBank/DDBJ databases">
        <title>Genome analyses suggest a sexual origin of heterokaryosis in a supposedly ancient asexual fungus.</title>
        <authorList>
            <person name="Ropars J."/>
            <person name="Sedzielewska K."/>
            <person name="Noel J."/>
            <person name="Charron P."/>
            <person name="Farinelli L."/>
            <person name="Marton T."/>
            <person name="Kruger M."/>
            <person name="Pelin A."/>
            <person name="Brachmann A."/>
            <person name="Corradi N."/>
        </authorList>
    </citation>
    <scope>NUCLEOTIDE SEQUENCE [LARGE SCALE GENOMIC DNA]</scope>
    <source>
        <strain evidence="1 2">C2</strain>
    </source>
</reference>
<reference evidence="1 2" key="2">
    <citation type="submission" date="2017-10" db="EMBL/GenBank/DDBJ databases">
        <title>Extensive intraspecific genome diversity in a model arbuscular mycorrhizal fungus.</title>
        <authorList>
            <person name="Chen E.C.H."/>
            <person name="Morin E."/>
            <person name="Baudet D."/>
            <person name="Noel J."/>
            <person name="Ndikumana S."/>
            <person name="Charron P."/>
            <person name="St-Onge C."/>
            <person name="Giorgi J."/>
            <person name="Grigoriev I.V."/>
            <person name="Roux C."/>
            <person name="Martin F.M."/>
            <person name="Corradi N."/>
        </authorList>
    </citation>
    <scope>NUCLEOTIDE SEQUENCE [LARGE SCALE GENOMIC DNA]</scope>
    <source>
        <strain evidence="1 2">C2</strain>
    </source>
</reference>
<name>A0A2N1MU73_9GLOM</name>
<evidence type="ECO:0000313" key="2">
    <source>
        <dbReference type="Proteomes" id="UP000233469"/>
    </source>
</evidence>
<dbReference type="VEuPathDB" id="FungiDB:FUN_016350"/>
<evidence type="ECO:0000313" key="1">
    <source>
        <dbReference type="EMBL" id="PKK65147.1"/>
    </source>
</evidence>
<accession>A0A2N1MU73</accession>
<dbReference type="EMBL" id="LLXL01001317">
    <property type="protein sequence ID" value="PKK65147.1"/>
    <property type="molecule type" value="Genomic_DNA"/>
</dbReference>
<gene>
    <name evidence="1" type="ORF">RhiirC2_786563</name>
</gene>
<comment type="caution">
    <text evidence="1">The sequence shown here is derived from an EMBL/GenBank/DDBJ whole genome shotgun (WGS) entry which is preliminary data.</text>
</comment>
<protein>
    <submittedName>
        <fullName evidence="1">Uncharacterized protein</fullName>
    </submittedName>
</protein>
<dbReference type="AlphaFoldDB" id="A0A2N1MU73"/>